<comment type="caution">
    <text evidence="1">The sequence shown here is derived from an EMBL/GenBank/DDBJ whole genome shotgun (WGS) entry which is preliminary data.</text>
</comment>
<organism evidence="1 2">
    <name type="scientific">Smittium mucronatum</name>
    <dbReference type="NCBI Taxonomy" id="133383"/>
    <lineage>
        <taxon>Eukaryota</taxon>
        <taxon>Fungi</taxon>
        <taxon>Fungi incertae sedis</taxon>
        <taxon>Zoopagomycota</taxon>
        <taxon>Kickxellomycotina</taxon>
        <taxon>Harpellomycetes</taxon>
        <taxon>Harpellales</taxon>
        <taxon>Legeriomycetaceae</taxon>
        <taxon>Smittium</taxon>
    </lineage>
</organism>
<accession>A0A1R0GR30</accession>
<evidence type="ECO:0008006" key="3">
    <source>
        <dbReference type="Google" id="ProtNLM"/>
    </source>
</evidence>
<dbReference type="InterPro" id="IPR036691">
    <property type="entry name" value="Endo/exonu/phosph_ase_sf"/>
</dbReference>
<dbReference type="OrthoDB" id="416454at2759"/>
<dbReference type="EMBL" id="LSSL01004586">
    <property type="protein sequence ID" value="OLY79349.1"/>
    <property type="molecule type" value="Genomic_DNA"/>
</dbReference>
<proteinExistence type="predicted"/>
<sequence>MTFNIRGIKSTRPELEILLKKNIPDVILIQETLLSKKSYRYKIPGYTTIESKADLTRGANSKTTQLGWLA</sequence>
<evidence type="ECO:0000313" key="2">
    <source>
        <dbReference type="Proteomes" id="UP000187455"/>
    </source>
</evidence>
<dbReference type="SUPFAM" id="SSF56219">
    <property type="entry name" value="DNase I-like"/>
    <property type="match status" value="1"/>
</dbReference>
<reference evidence="1 2" key="1">
    <citation type="journal article" date="2016" name="Mol. Biol. Evol.">
        <title>Genome-Wide Survey of Gut Fungi (Harpellales) Reveals the First Horizontally Transferred Ubiquitin Gene from a Mosquito Host.</title>
        <authorList>
            <person name="Wang Y."/>
            <person name="White M.M."/>
            <person name="Kvist S."/>
            <person name="Moncalvo J.M."/>
        </authorList>
    </citation>
    <scope>NUCLEOTIDE SEQUENCE [LARGE SCALE GENOMIC DNA]</scope>
    <source>
        <strain evidence="1 2">ALG-7-W6</strain>
    </source>
</reference>
<dbReference type="Gene3D" id="3.60.10.10">
    <property type="entry name" value="Endonuclease/exonuclease/phosphatase"/>
    <property type="match status" value="1"/>
</dbReference>
<keyword evidence="2" id="KW-1185">Reference proteome</keyword>
<evidence type="ECO:0000313" key="1">
    <source>
        <dbReference type="EMBL" id="OLY79349.1"/>
    </source>
</evidence>
<name>A0A1R0GR30_9FUNG</name>
<dbReference type="Proteomes" id="UP000187455">
    <property type="component" value="Unassembled WGS sequence"/>
</dbReference>
<protein>
    <recommendedName>
        <fullName evidence="3">Endonuclease/exonuclease/phosphatase domain-containing protein</fullName>
    </recommendedName>
</protein>
<dbReference type="AlphaFoldDB" id="A0A1R0GR30"/>
<gene>
    <name evidence="1" type="ORF">AYI68_g6585</name>
</gene>